<gene>
    <name evidence="2" type="ORF">MCUN1_000465</name>
</gene>
<feature type="compositionally biased region" description="Basic and acidic residues" evidence="1">
    <location>
        <begin position="141"/>
        <end position="163"/>
    </location>
</feature>
<proteinExistence type="predicted"/>
<reference evidence="2" key="1">
    <citation type="submission" date="2023-03" db="EMBL/GenBank/DDBJ databases">
        <title>Mating type loci evolution in Malassezia.</title>
        <authorList>
            <person name="Coelho M.A."/>
        </authorList>
    </citation>
    <scope>NUCLEOTIDE SEQUENCE</scope>
    <source>
        <strain evidence="2">CBS 11721</strain>
    </source>
</reference>
<feature type="compositionally biased region" description="Acidic residues" evidence="1">
    <location>
        <begin position="231"/>
        <end position="251"/>
    </location>
</feature>
<feature type="compositionally biased region" description="Low complexity" evidence="1">
    <location>
        <begin position="484"/>
        <end position="523"/>
    </location>
</feature>
<feature type="compositionally biased region" description="Acidic residues" evidence="1">
    <location>
        <begin position="184"/>
        <end position="206"/>
    </location>
</feature>
<evidence type="ECO:0000313" key="3">
    <source>
        <dbReference type="Proteomes" id="UP001219933"/>
    </source>
</evidence>
<name>A0AAF0EVF2_9BASI</name>
<feature type="compositionally biased region" description="Basic and acidic residues" evidence="1">
    <location>
        <begin position="459"/>
        <end position="482"/>
    </location>
</feature>
<feature type="compositionally biased region" description="Polar residues" evidence="1">
    <location>
        <begin position="397"/>
        <end position="412"/>
    </location>
</feature>
<dbReference type="Proteomes" id="UP001219933">
    <property type="component" value="Chromosome 1"/>
</dbReference>
<feature type="compositionally biased region" description="Basic and acidic residues" evidence="1">
    <location>
        <begin position="262"/>
        <end position="273"/>
    </location>
</feature>
<feature type="compositionally biased region" description="Basic and acidic residues" evidence="1">
    <location>
        <begin position="381"/>
        <end position="394"/>
    </location>
</feature>
<evidence type="ECO:0000256" key="1">
    <source>
        <dbReference type="SAM" id="MobiDB-lite"/>
    </source>
</evidence>
<dbReference type="AlphaFoldDB" id="A0AAF0EVF2"/>
<feature type="region of interest" description="Disordered" evidence="1">
    <location>
        <begin position="114"/>
        <end position="283"/>
    </location>
</feature>
<feature type="region of interest" description="Disordered" evidence="1">
    <location>
        <begin position="381"/>
        <end position="533"/>
    </location>
</feature>
<protein>
    <submittedName>
        <fullName evidence="2">Uncharacterized protein</fullName>
    </submittedName>
</protein>
<evidence type="ECO:0000313" key="2">
    <source>
        <dbReference type="EMBL" id="WFD33652.1"/>
    </source>
</evidence>
<keyword evidence="3" id="KW-1185">Reference proteome</keyword>
<sequence>MPSLFEWSLGVLAVYWLNILWRRWDTHVRTQRFVLDQRRKAGIPDWDHRPMAEAAADAQRRRQEALAAQLEQADDIFRVPSQPAKIPISSTARRRRAEAHTVQYNLPAAMPLVQSPVAPAPSPAARARAKRPMDEEPVPLVKRERLERRESRKRTAADLDDRRVRRRVTVVAPGDEDNSHAADDVEIDDEYDDEIEDQDQDQDQDQDTEHDQDVQAMSDEELDEYSGASDESLDAEMSDESQPEDTDEEMGDTSLSQNSRKRAADTSDDHQPGDEWEDANGLRWRIGEDGVPRRAVMIVEMRPKYRMPRDAQHPDARLRVPTYTEKYLSHEEYEEAKRKKILSWQYERARAAATTNVLPEADESVEDSLASLVSRRHGRRRPELLFDSPRKNDADDSITSVPGSDESLSFSSIGAVDRSPAIGTSRRLRLSRRTASPAPGGLLAQRYAQVFSASPARSALDEESKRRREEALMSKIREERRKSSSAAASSTSSPTAPTAMPAPSNTTSSTAAAPAASAAASSTDTKPVFSFGK</sequence>
<organism evidence="2 3">
    <name type="scientific">Malassezia cuniculi</name>
    <dbReference type="NCBI Taxonomy" id="948313"/>
    <lineage>
        <taxon>Eukaryota</taxon>
        <taxon>Fungi</taxon>
        <taxon>Dikarya</taxon>
        <taxon>Basidiomycota</taxon>
        <taxon>Ustilaginomycotina</taxon>
        <taxon>Malasseziomycetes</taxon>
        <taxon>Malasseziales</taxon>
        <taxon>Malasseziaceae</taxon>
        <taxon>Malassezia</taxon>
    </lineage>
</organism>
<dbReference type="EMBL" id="CP119877">
    <property type="protein sequence ID" value="WFD33652.1"/>
    <property type="molecule type" value="Genomic_DNA"/>
</dbReference>
<accession>A0AAF0EVF2</accession>